<comment type="caution">
    <text evidence="1">The sequence shown here is derived from an EMBL/GenBank/DDBJ whole genome shotgun (WGS) entry which is preliminary data.</text>
</comment>
<accession>A0A0F9DAI3</accession>
<proteinExistence type="predicted"/>
<feature type="non-terminal residue" evidence="1">
    <location>
        <position position="342"/>
    </location>
</feature>
<gene>
    <name evidence="1" type="ORF">LCGC14_2222810</name>
</gene>
<dbReference type="AlphaFoldDB" id="A0A0F9DAI3"/>
<name>A0A0F9DAI3_9ZZZZ</name>
<evidence type="ECO:0000313" key="1">
    <source>
        <dbReference type="EMBL" id="KKL58693.1"/>
    </source>
</evidence>
<reference evidence="1" key="1">
    <citation type="journal article" date="2015" name="Nature">
        <title>Complex archaea that bridge the gap between prokaryotes and eukaryotes.</title>
        <authorList>
            <person name="Spang A."/>
            <person name="Saw J.H."/>
            <person name="Jorgensen S.L."/>
            <person name="Zaremba-Niedzwiedzka K."/>
            <person name="Martijn J."/>
            <person name="Lind A.E."/>
            <person name="van Eijk R."/>
            <person name="Schleper C."/>
            <person name="Guy L."/>
            <person name="Ettema T.J."/>
        </authorList>
    </citation>
    <scope>NUCLEOTIDE SEQUENCE</scope>
</reference>
<dbReference type="EMBL" id="LAZR01029734">
    <property type="protein sequence ID" value="KKL58693.1"/>
    <property type="molecule type" value="Genomic_DNA"/>
</dbReference>
<organism evidence="1">
    <name type="scientific">marine sediment metagenome</name>
    <dbReference type="NCBI Taxonomy" id="412755"/>
    <lineage>
        <taxon>unclassified sequences</taxon>
        <taxon>metagenomes</taxon>
        <taxon>ecological metagenomes</taxon>
    </lineage>
</organism>
<sequence>MRIGAGWSVGDSKVVRGEGVWIDQIFQPVTMAGAIVQFPLWTFAPTLNVDFEAERSRSERVVFELEADTQEMLTDAGDAEVIEIAKSSFQIVEPIDDQGTAGFTAPLLDRRWNSYFLTDRGKQSLEYLIALARAELLERARAVEINFETTWPSALTLSCRHSAKVVDPRLPGGEATGKVVEYALSIDGDAGDFVAKVTIACTVGQGTTISAAAGTPDYVDDGYVENGYQTRTGAVVLAVAGEVGYTDYDQQGPPNDGVADDGVDFNRMTAERVLLSLTVIDGESAQEAVLAEGFTSVAVAVEAERGVHRGRPVAGAARYRPLRARHRCDRDRARRAQDHRSG</sequence>
<protein>
    <submittedName>
        <fullName evidence="1">Uncharacterized protein</fullName>
    </submittedName>
</protein>